<name>A0ABD3MWG5_9STRA</name>
<organism evidence="1 2">
    <name type="scientific">Cyclotella atomus</name>
    <dbReference type="NCBI Taxonomy" id="382360"/>
    <lineage>
        <taxon>Eukaryota</taxon>
        <taxon>Sar</taxon>
        <taxon>Stramenopiles</taxon>
        <taxon>Ochrophyta</taxon>
        <taxon>Bacillariophyta</taxon>
        <taxon>Coscinodiscophyceae</taxon>
        <taxon>Thalassiosirophycidae</taxon>
        <taxon>Stephanodiscales</taxon>
        <taxon>Stephanodiscaceae</taxon>
        <taxon>Cyclotella</taxon>
    </lineage>
</organism>
<keyword evidence="2" id="KW-1185">Reference proteome</keyword>
<dbReference type="AlphaFoldDB" id="A0ABD3MWG5"/>
<protein>
    <submittedName>
        <fullName evidence="1">Uncharacterized protein</fullName>
    </submittedName>
</protein>
<comment type="caution">
    <text evidence="1">The sequence shown here is derived from an EMBL/GenBank/DDBJ whole genome shotgun (WGS) entry which is preliminary data.</text>
</comment>
<dbReference type="Proteomes" id="UP001530400">
    <property type="component" value="Unassembled WGS sequence"/>
</dbReference>
<sequence length="74" mass="8751">MYLVRRVEFSSGLSTAWDKLYWGLLRLESWIRRCCFPFHLWCKCCRGSFLCPLQLGFAASLALPQTRHWLLLAQ</sequence>
<accession>A0ABD3MWG5</accession>
<gene>
    <name evidence="1" type="ORF">ACHAWO_012399</name>
</gene>
<evidence type="ECO:0000313" key="2">
    <source>
        <dbReference type="Proteomes" id="UP001530400"/>
    </source>
</evidence>
<dbReference type="EMBL" id="JALLPJ020001350">
    <property type="protein sequence ID" value="KAL3768289.1"/>
    <property type="molecule type" value="Genomic_DNA"/>
</dbReference>
<proteinExistence type="predicted"/>
<reference evidence="1 2" key="1">
    <citation type="submission" date="2024-10" db="EMBL/GenBank/DDBJ databases">
        <title>Updated reference genomes for cyclostephanoid diatoms.</title>
        <authorList>
            <person name="Roberts W.R."/>
            <person name="Alverson A.J."/>
        </authorList>
    </citation>
    <scope>NUCLEOTIDE SEQUENCE [LARGE SCALE GENOMIC DNA]</scope>
    <source>
        <strain evidence="1 2">AJA010-31</strain>
    </source>
</reference>
<evidence type="ECO:0000313" key="1">
    <source>
        <dbReference type="EMBL" id="KAL3768289.1"/>
    </source>
</evidence>